<dbReference type="AlphaFoldDB" id="A0A7S1YG90"/>
<protein>
    <submittedName>
        <fullName evidence="1">Uncharacterized protein</fullName>
    </submittedName>
</protein>
<proteinExistence type="predicted"/>
<sequence>MAAALGNGTLVPSLQLSTSLCRYDPMLGAKVALAVGEGDAALSAVSTSPSLALSLCATLGGRSPDEVRRLFTANPLDGGVALPVALLLRSLAHSLKAHSSSQQGRSLMLSQAARCYLATVLSVPAVATSSLVRDKIASLLLSLSPPPLADLAVAVLTVREREKERGTGGSVGVQLMPWLAAVLTRAGYPAVAAALGHPQAQPATQPPTTAPHTVTTFGPIF</sequence>
<dbReference type="EMBL" id="HBGL01008848">
    <property type="protein sequence ID" value="CAD9298211.1"/>
    <property type="molecule type" value="Transcribed_RNA"/>
</dbReference>
<evidence type="ECO:0000313" key="1">
    <source>
        <dbReference type="EMBL" id="CAD9298211.1"/>
    </source>
</evidence>
<accession>A0A7S1YG90</accession>
<organism evidence="1">
    <name type="scientific">Sexangularia sp. CB-2014</name>
    <dbReference type="NCBI Taxonomy" id="1486929"/>
    <lineage>
        <taxon>Eukaryota</taxon>
        <taxon>Amoebozoa</taxon>
        <taxon>Tubulinea</taxon>
        <taxon>Elardia</taxon>
        <taxon>Arcellinida</taxon>
        <taxon>Arcellinida incertae sedis</taxon>
        <taxon>Sexangularia</taxon>
    </lineage>
</organism>
<name>A0A7S1YG90_9EUKA</name>
<reference evidence="1" key="1">
    <citation type="submission" date="2021-01" db="EMBL/GenBank/DDBJ databases">
        <authorList>
            <person name="Corre E."/>
            <person name="Pelletier E."/>
            <person name="Niang G."/>
            <person name="Scheremetjew M."/>
            <person name="Finn R."/>
            <person name="Kale V."/>
            <person name="Holt S."/>
            <person name="Cochrane G."/>
            <person name="Meng A."/>
            <person name="Brown T."/>
            <person name="Cohen L."/>
        </authorList>
    </citation>
    <scope>NUCLEOTIDE SEQUENCE</scope>
    <source>
        <strain evidence="1">ATCC 50979</strain>
    </source>
</reference>
<gene>
    <name evidence="1" type="ORF">SSP0437_LOCUS6842</name>
</gene>